<sequence>MQSARKPNLQPLSMLPMIAGVVDDQLASLQQQLDNLERAHARPGSMDDVTIDRVLLAFGETRDLLPVFARQLNHWRDSSPSAAQRDELDRLDRQLTKSRKALDAILALAPEIKTQTIESLIARSDAILGLEGVQGSGRFDG</sequence>
<comment type="caution">
    <text evidence="1">The sequence shown here is derived from an EMBL/GenBank/DDBJ whole genome shotgun (WGS) entry which is preliminary data.</text>
</comment>
<evidence type="ECO:0000313" key="1">
    <source>
        <dbReference type="EMBL" id="NHR04480.1"/>
    </source>
</evidence>
<keyword evidence="2" id="KW-1185">Reference proteome</keyword>
<organism evidence="1 2">
    <name type="scientific">Chromobacterium fluminis</name>
    <dbReference type="NCBI Taxonomy" id="3044269"/>
    <lineage>
        <taxon>Bacteria</taxon>
        <taxon>Pseudomonadati</taxon>
        <taxon>Pseudomonadota</taxon>
        <taxon>Betaproteobacteria</taxon>
        <taxon>Neisseriales</taxon>
        <taxon>Chromobacteriaceae</taxon>
        <taxon>Chromobacterium</taxon>
    </lineage>
</organism>
<dbReference type="Proteomes" id="UP001515641">
    <property type="component" value="Unassembled WGS sequence"/>
</dbReference>
<dbReference type="EMBL" id="JAAOMA010000004">
    <property type="protein sequence ID" value="NHR04480.1"/>
    <property type="molecule type" value="Genomic_DNA"/>
</dbReference>
<evidence type="ECO:0000313" key="2">
    <source>
        <dbReference type="Proteomes" id="UP001515641"/>
    </source>
</evidence>
<dbReference type="RefSeq" id="WP_166450993.1">
    <property type="nucleotide sequence ID" value="NZ_JAAOMA010000004.1"/>
</dbReference>
<accession>A0ABX0KYB0</accession>
<reference evidence="1 2" key="1">
    <citation type="submission" date="2020-03" db="EMBL/GenBank/DDBJ databases">
        <title>Draft genome sequence of environmentally isolated cultures.</title>
        <authorList>
            <person name="Wilson H.S."/>
            <person name="De Leon M.E."/>
        </authorList>
    </citation>
    <scope>NUCLEOTIDE SEQUENCE [LARGE SCALE GENOMIC DNA]</scope>
    <source>
        <strain evidence="1 2">HSC-31F16</strain>
    </source>
</reference>
<gene>
    <name evidence="1" type="ORF">HA052_04650</name>
</gene>
<name>A0ABX0KYB0_9NEIS</name>
<protein>
    <submittedName>
        <fullName evidence="1">Uncharacterized protein</fullName>
    </submittedName>
</protein>
<proteinExistence type="predicted"/>